<name>A0A221T3J1_9DEIO</name>
<geneLocation type="plasmid" evidence="2">
    <name>pdfi3</name>
</geneLocation>
<reference evidence="1 2" key="1">
    <citation type="submission" date="2017-05" db="EMBL/GenBank/DDBJ databases">
        <title>The complete genome sequence of Deinococcus ficus isolated from the rhizosphere of the Ficus religiosa L. in Taiwan.</title>
        <authorList>
            <person name="Wu K.-M."/>
            <person name="Liao T.-L."/>
            <person name="Liu Y.-M."/>
            <person name="Young C.-C."/>
            <person name="Tsai S.-F."/>
        </authorList>
    </citation>
    <scope>NUCLEOTIDE SEQUENCE [LARGE SCALE GENOMIC DNA]</scope>
    <source>
        <strain evidence="1 2">CC-FR2-10</strain>
        <plasmid evidence="2">pdfi3</plasmid>
    </source>
</reference>
<organism evidence="1 2">
    <name type="scientific">Deinococcus ficus</name>
    <dbReference type="NCBI Taxonomy" id="317577"/>
    <lineage>
        <taxon>Bacteria</taxon>
        <taxon>Thermotogati</taxon>
        <taxon>Deinococcota</taxon>
        <taxon>Deinococci</taxon>
        <taxon>Deinococcales</taxon>
        <taxon>Deinococcaceae</taxon>
        <taxon>Deinococcus</taxon>
    </lineage>
</organism>
<keyword evidence="2" id="KW-1185">Reference proteome</keyword>
<protein>
    <recommendedName>
        <fullName evidence="3">DUF2589 domain-containing protein</fullName>
    </recommendedName>
</protein>
<gene>
    <name evidence="1" type="ORF">DFI_19685</name>
</gene>
<dbReference type="RefSeq" id="WP_027462853.1">
    <property type="nucleotide sequence ID" value="NZ_CP021084.1"/>
</dbReference>
<dbReference type="EMBL" id="CP021084">
    <property type="protein sequence ID" value="ASN83421.1"/>
    <property type="molecule type" value="Genomic_DNA"/>
</dbReference>
<dbReference type="AlphaFoldDB" id="A0A221T3J1"/>
<dbReference type="Proteomes" id="UP000259030">
    <property type="component" value="Plasmid pDFI3"/>
</dbReference>
<evidence type="ECO:0008006" key="3">
    <source>
        <dbReference type="Google" id="ProtNLM"/>
    </source>
</evidence>
<evidence type="ECO:0000313" key="1">
    <source>
        <dbReference type="EMBL" id="ASN83421.1"/>
    </source>
</evidence>
<evidence type="ECO:0000313" key="2">
    <source>
        <dbReference type="Proteomes" id="UP000259030"/>
    </source>
</evidence>
<proteinExistence type="predicted"/>
<keyword evidence="1" id="KW-0614">Plasmid</keyword>
<sequence length="165" mass="17381">MTSAPPVHPTDVQAGPACFTLSSVIQTLRDSRTVRQQERAALHPALMTAAQHLEAQLPGAGLEGTLSVTGARSGPLRVVVSLRCRAVKDEAVLGALELCIEVRPRPGGPEEAVSEVVSLNHRPPPAALRAVSGQAPQDLEQVLLQFIQAAWMDEDDLAAAAHAAH</sequence>
<accession>A0A221T3J1</accession>
<dbReference type="KEGG" id="dfc:DFI_19685"/>